<evidence type="ECO:0000313" key="2">
    <source>
        <dbReference type="EMBL" id="MCX2819321.1"/>
    </source>
</evidence>
<keyword evidence="1" id="KW-0812">Transmembrane</keyword>
<dbReference type="AlphaFoldDB" id="A0A9Q4GJK6"/>
<sequence length="116" mass="12087">MSPNRRDGFDVLFAVYVAGVVAPAVGGYAGILAYLGGFVGVTLIAYTGASEAERLPQRVAQRPFSTGIVAVPLVYGVVYIVGEAVASTPIRSPYVYLGLWNVLVGIAVVAVARRTA</sequence>
<name>A0A9Q4GJK6_9EURY</name>
<accession>A0A9Q4GJK6</accession>
<keyword evidence="3" id="KW-1185">Reference proteome</keyword>
<organism evidence="2 3">
    <name type="scientific">Halorutilus salinus</name>
    <dbReference type="NCBI Taxonomy" id="2487751"/>
    <lineage>
        <taxon>Archaea</taxon>
        <taxon>Methanobacteriati</taxon>
        <taxon>Methanobacteriota</taxon>
        <taxon>Stenosarchaea group</taxon>
        <taxon>Halobacteria</taxon>
        <taxon>Halorutilales</taxon>
        <taxon>Halorutilaceae</taxon>
        <taxon>Halorutilus</taxon>
    </lineage>
</organism>
<dbReference type="EMBL" id="RKLV01000007">
    <property type="protein sequence ID" value="MCX2819321.1"/>
    <property type="molecule type" value="Genomic_DNA"/>
</dbReference>
<dbReference type="Proteomes" id="UP001149411">
    <property type="component" value="Unassembled WGS sequence"/>
</dbReference>
<dbReference type="RefSeq" id="WP_266087490.1">
    <property type="nucleotide sequence ID" value="NZ_RKLV01000007.1"/>
</dbReference>
<proteinExistence type="predicted"/>
<gene>
    <name evidence="2" type="ORF">EGH25_08140</name>
</gene>
<comment type="caution">
    <text evidence="2">The sequence shown here is derived from an EMBL/GenBank/DDBJ whole genome shotgun (WGS) entry which is preliminary data.</text>
</comment>
<evidence type="ECO:0000313" key="3">
    <source>
        <dbReference type="Proteomes" id="UP001149411"/>
    </source>
</evidence>
<reference evidence="2" key="1">
    <citation type="submission" date="2022-09" db="EMBL/GenBank/DDBJ databases">
        <title>Haloadaptaus new haloarchaeum isolated from saline soil.</title>
        <authorList>
            <person name="Duran-Viseras A."/>
            <person name="Sanchez-Porro C."/>
            <person name="Ventosa A."/>
        </authorList>
    </citation>
    <scope>NUCLEOTIDE SEQUENCE</scope>
    <source>
        <strain evidence="2">F3-133</strain>
    </source>
</reference>
<feature type="transmembrane region" description="Helical" evidence="1">
    <location>
        <begin position="94"/>
        <end position="112"/>
    </location>
</feature>
<feature type="transmembrane region" description="Helical" evidence="1">
    <location>
        <begin position="64"/>
        <end position="82"/>
    </location>
</feature>
<keyword evidence="1" id="KW-0472">Membrane</keyword>
<evidence type="ECO:0000256" key="1">
    <source>
        <dbReference type="SAM" id="Phobius"/>
    </source>
</evidence>
<protein>
    <submittedName>
        <fullName evidence="2">Uncharacterized protein</fullName>
    </submittedName>
</protein>
<keyword evidence="1" id="KW-1133">Transmembrane helix</keyword>